<dbReference type="RefSeq" id="WP_154488609.1">
    <property type="nucleotide sequence ID" value="NZ_VULN01000017.1"/>
</dbReference>
<feature type="domain" description="LicD/FKTN/FKRP nucleotidyltransferase" evidence="1">
    <location>
        <begin position="24"/>
        <end position="251"/>
    </location>
</feature>
<dbReference type="AlphaFoldDB" id="A0A6N7W0X7"/>
<dbReference type="PANTHER" id="PTHR43404">
    <property type="entry name" value="LIPOPOLYSACCHARIDE CHOLINEPHOSPHOTRANSFERASE LICD"/>
    <property type="match status" value="1"/>
</dbReference>
<organism evidence="2 3">
    <name type="scientific">Acidaminococcus fermentans</name>
    <dbReference type="NCBI Taxonomy" id="905"/>
    <lineage>
        <taxon>Bacteria</taxon>
        <taxon>Bacillati</taxon>
        <taxon>Bacillota</taxon>
        <taxon>Negativicutes</taxon>
        <taxon>Acidaminococcales</taxon>
        <taxon>Acidaminococcaceae</taxon>
        <taxon>Acidaminococcus</taxon>
    </lineage>
</organism>
<dbReference type="PANTHER" id="PTHR43404:SF2">
    <property type="entry name" value="LIPOPOLYSACCHARIDE CHOLINEPHOSPHOTRANSFERASE LICD"/>
    <property type="match status" value="1"/>
</dbReference>
<dbReference type="InterPro" id="IPR007074">
    <property type="entry name" value="LicD/FKTN/FKRP_NTP_transf"/>
</dbReference>
<dbReference type="OrthoDB" id="9786100at2"/>
<sequence>MDQTELRKLQLIELDMLKEIHRVCQKNKIKYWLTGGTLIGAIRHKGFIPWDDDVDIAMMREDYNRFLKIAPKELKKGFHLQNWEYEPNFGQPYTKIRKDNTLLVEAGSQEANIHHGIFVDIFAYDKFPVNKLDLIKVKFSMQILLRMLIAKSGLTPWKEVNRINLFSWVRYLPFRFMAKFFDFNYMKKVYRKYVQSSNKTDSKLIFNSCETYDENHPIPEAYVKQVILHQFEDAEFYIPAEYDKLLRNFYGDYMQLPPLEQREGHHDIVELKLG</sequence>
<evidence type="ECO:0000313" key="2">
    <source>
        <dbReference type="EMBL" id="MSS82955.1"/>
    </source>
</evidence>
<dbReference type="Proteomes" id="UP000441455">
    <property type="component" value="Unassembled WGS sequence"/>
</dbReference>
<protein>
    <submittedName>
        <fullName evidence="2">LicD family protein</fullName>
    </submittedName>
</protein>
<dbReference type="Pfam" id="PF04991">
    <property type="entry name" value="LicD"/>
    <property type="match status" value="1"/>
</dbReference>
<gene>
    <name evidence="2" type="ORF">FX155_10175</name>
</gene>
<proteinExistence type="predicted"/>
<dbReference type="GO" id="GO:0009100">
    <property type="term" value="P:glycoprotein metabolic process"/>
    <property type="evidence" value="ECO:0007669"/>
    <property type="project" value="UniProtKB-ARBA"/>
</dbReference>
<reference evidence="2 3" key="1">
    <citation type="submission" date="2019-08" db="EMBL/GenBank/DDBJ databases">
        <title>In-depth cultivation of the pig gut microbiome towards novel bacterial diversity and tailored functional studies.</title>
        <authorList>
            <person name="Wylensek D."/>
            <person name="Hitch T.C.A."/>
            <person name="Clavel T."/>
        </authorList>
    </citation>
    <scope>NUCLEOTIDE SEQUENCE [LARGE SCALE GENOMIC DNA]</scope>
    <source>
        <strain evidence="2 3">WCA-389-WT-5B</strain>
    </source>
</reference>
<accession>A0A6N7W0X7</accession>
<name>A0A6N7W0X7_ACIFE</name>
<evidence type="ECO:0000313" key="3">
    <source>
        <dbReference type="Proteomes" id="UP000441455"/>
    </source>
</evidence>
<dbReference type="InterPro" id="IPR052942">
    <property type="entry name" value="LPS_cholinephosphotransferase"/>
</dbReference>
<dbReference type="EMBL" id="VULN01000017">
    <property type="protein sequence ID" value="MSS82955.1"/>
    <property type="molecule type" value="Genomic_DNA"/>
</dbReference>
<evidence type="ECO:0000259" key="1">
    <source>
        <dbReference type="Pfam" id="PF04991"/>
    </source>
</evidence>
<comment type="caution">
    <text evidence="2">The sequence shown here is derived from an EMBL/GenBank/DDBJ whole genome shotgun (WGS) entry which is preliminary data.</text>
</comment>